<evidence type="ECO:0000256" key="1">
    <source>
        <dbReference type="SAM" id="SignalP"/>
    </source>
</evidence>
<dbReference type="SUPFAM" id="SSF56973">
    <property type="entry name" value="Aerolisin/ETX pore-forming domain"/>
    <property type="match status" value="1"/>
</dbReference>
<dbReference type="Proteomes" id="UP000239759">
    <property type="component" value="Unassembled WGS sequence"/>
</dbReference>
<feature type="signal peptide" evidence="1">
    <location>
        <begin position="1"/>
        <end position="36"/>
    </location>
</feature>
<dbReference type="Pfam" id="PF03318">
    <property type="entry name" value="ETX_MTX2"/>
    <property type="match status" value="1"/>
</dbReference>
<sequence length="326" mass="35661">MKKKMNKNRLKKPMVAIMLATSIGIPCLSASGSALAAENTPTSVNENVRAGITDVQSELKKIGNYHYSNNIAGTKIESWPTLTFKNNPDSVETKGNFSITGTVNKLNFDSAIVEYVGENVFENTTNETQKFSTAKYTKSVTESIATATTKGFKVGGSGDGSNIFTIPLLLNNGIKINGEFNSSTTETQTKSETKTIEASAQTVEVPPHKKYKADVVLEQRNFWGDVTFTGVWSNPVTTIKATASYWAPNGMGAWKEYTFSDKTQNYWKGLTTSQKNSINGIKFENSNVKAEGTAKVEGIFGSMLNVKIYDITDKSNPKLVETRSFK</sequence>
<dbReference type="Gene3D" id="2.170.15.10">
    <property type="entry name" value="Proaerolysin, chain A, domain 3"/>
    <property type="match status" value="1"/>
</dbReference>
<evidence type="ECO:0000313" key="2">
    <source>
        <dbReference type="EMBL" id="PPB10934.1"/>
    </source>
</evidence>
<comment type="caution">
    <text evidence="2">The sequence shown here is derived from an EMBL/GenBank/DDBJ whole genome shotgun (WGS) entry which is preliminary data.</text>
</comment>
<feature type="chain" id="PRO_5042853687" description="Toxin ETX/toxin MTX2" evidence="1">
    <location>
        <begin position="37"/>
        <end position="326"/>
    </location>
</feature>
<reference evidence="2 3" key="1">
    <citation type="submission" date="2018-02" db="EMBL/GenBank/DDBJ databases">
        <title>Comparative analysis of genomes of three Brevibacillus laterosporus strains producers of potent antimicrobials isolated from silage.</title>
        <authorList>
            <person name="Kojic M."/>
            <person name="Miljkovic M."/>
            <person name="Studholme D."/>
            <person name="Filipic B."/>
        </authorList>
    </citation>
    <scope>NUCLEOTIDE SEQUENCE [LARGE SCALE GENOMIC DNA]</scope>
    <source>
        <strain evidence="2 3">BGSP11</strain>
    </source>
</reference>
<proteinExistence type="predicted"/>
<dbReference type="InterPro" id="IPR004991">
    <property type="entry name" value="Aerolysin-like"/>
</dbReference>
<dbReference type="CDD" id="cd20223">
    <property type="entry name" value="PFM_epsilon-toxin-like"/>
    <property type="match status" value="1"/>
</dbReference>
<organism evidence="2 3">
    <name type="scientific">Brevibacillus laterosporus</name>
    <name type="common">Bacillus laterosporus</name>
    <dbReference type="NCBI Taxonomy" id="1465"/>
    <lineage>
        <taxon>Bacteria</taxon>
        <taxon>Bacillati</taxon>
        <taxon>Bacillota</taxon>
        <taxon>Bacilli</taxon>
        <taxon>Bacillales</taxon>
        <taxon>Paenibacillaceae</taxon>
        <taxon>Brevibacillus</taxon>
    </lineage>
</organism>
<evidence type="ECO:0008006" key="4">
    <source>
        <dbReference type="Google" id="ProtNLM"/>
    </source>
</evidence>
<keyword evidence="1" id="KW-0732">Signal</keyword>
<accession>A0AAP8U6M9</accession>
<protein>
    <recommendedName>
        <fullName evidence="4">Toxin ETX/toxin MTX2</fullName>
    </recommendedName>
</protein>
<dbReference type="EMBL" id="PRKQ01000003">
    <property type="protein sequence ID" value="PPB10934.1"/>
    <property type="molecule type" value="Genomic_DNA"/>
</dbReference>
<evidence type="ECO:0000313" key="3">
    <source>
        <dbReference type="Proteomes" id="UP000239759"/>
    </source>
</evidence>
<dbReference type="AlphaFoldDB" id="A0AAP8U6M9"/>
<dbReference type="RefSeq" id="WP_104030950.1">
    <property type="nucleotide sequence ID" value="NZ_PRKQ01000003.1"/>
</dbReference>
<name>A0AAP8U6M9_BRELA</name>
<gene>
    <name evidence="2" type="ORF">C4A77_04745</name>
</gene>